<dbReference type="EMBL" id="PCWS01000045">
    <property type="protein sequence ID" value="PIR08627.1"/>
    <property type="molecule type" value="Genomic_DNA"/>
</dbReference>
<keyword evidence="3" id="KW-0949">S-adenosyl-L-methionine</keyword>
<dbReference type="InterPro" id="IPR007197">
    <property type="entry name" value="rSAM"/>
</dbReference>
<evidence type="ECO:0000256" key="5">
    <source>
        <dbReference type="ARBA" id="ARBA00023004"/>
    </source>
</evidence>
<evidence type="ECO:0000313" key="9">
    <source>
        <dbReference type="EMBL" id="PIR08627.1"/>
    </source>
</evidence>
<dbReference type="InterPro" id="IPR013785">
    <property type="entry name" value="Aldolase_TIM"/>
</dbReference>
<comment type="caution">
    <text evidence="9">The sequence shown here is derived from an EMBL/GenBank/DDBJ whole genome shotgun (WGS) entry which is preliminary data.</text>
</comment>
<dbReference type="Proteomes" id="UP000230707">
    <property type="component" value="Unassembled WGS sequence"/>
</dbReference>
<accession>A0A2H0NID1</accession>
<keyword evidence="2" id="KW-0004">4Fe-4S</keyword>
<dbReference type="PROSITE" id="PS01305">
    <property type="entry name" value="MOAA_NIFB_PQQE"/>
    <property type="match status" value="1"/>
</dbReference>
<evidence type="ECO:0000256" key="4">
    <source>
        <dbReference type="ARBA" id="ARBA00022723"/>
    </source>
</evidence>
<evidence type="ECO:0000256" key="7">
    <source>
        <dbReference type="ARBA" id="ARBA00023601"/>
    </source>
</evidence>
<evidence type="ECO:0000256" key="3">
    <source>
        <dbReference type="ARBA" id="ARBA00022691"/>
    </source>
</evidence>
<dbReference type="SFLD" id="SFLDG01384">
    <property type="entry name" value="thioether_bond_formation_requi"/>
    <property type="match status" value="1"/>
</dbReference>
<dbReference type="AlphaFoldDB" id="A0A2H0NID1"/>
<dbReference type="GO" id="GO:0016491">
    <property type="term" value="F:oxidoreductase activity"/>
    <property type="evidence" value="ECO:0007669"/>
    <property type="project" value="InterPro"/>
</dbReference>
<evidence type="ECO:0000259" key="8">
    <source>
        <dbReference type="PROSITE" id="PS51918"/>
    </source>
</evidence>
<keyword evidence="5" id="KW-0408">Iron</keyword>
<evidence type="ECO:0000256" key="1">
    <source>
        <dbReference type="ARBA" id="ARBA00001966"/>
    </source>
</evidence>
<dbReference type="SFLD" id="SFLDG01386">
    <property type="entry name" value="main_SPASM_domain-containing"/>
    <property type="match status" value="1"/>
</dbReference>
<evidence type="ECO:0000256" key="6">
    <source>
        <dbReference type="ARBA" id="ARBA00023014"/>
    </source>
</evidence>
<dbReference type="GO" id="GO:0046872">
    <property type="term" value="F:metal ion binding"/>
    <property type="evidence" value="ECO:0007669"/>
    <property type="project" value="UniProtKB-KW"/>
</dbReference>
<dbReference type="GO" id="GO:0051539">
    <property type="term" value="F:4 iron, 4 sulfur cluster binding"/>
    <property type="evidence" value="ECO:0007669"/>
    <property type="project" value="UniProtKB-KW"/>
</dbReference>
<keyword evidence="6" id="KW-0411">Iron-sulfur</keyword>
<dbReference type="PROSITE" id="PS51918">
    <property type="entry name" value="RADICAL_SAM"/>
    <property type="match status" value="1"/>
</dbReference>
<name>A0A2H0NID1_9BACT</name>
<reference evidence="9 10" key="1">
    <citation type="submission" date="2017-09" db="EMBL/GenBank/DDBJ databases">
        <title>Depth-based differentiation of microbial function through sediment-hosted aquifers and enrichment of novel symbionts in the deep terrestrial subsurface.</title>
        <authorList>
            <person name="Probst A.J."/>
            <person name="Ladd B."/>
            <person name="Jarett J.K."/>
            <person name="Geller-Mcgrath D.E."/>
            <person name="Sieber C.M."/>
            <person name="Emerson J.B."/>
            <person name="Anantharaman K."/>
            <person name="Thomas B.C."/>
            <person name="Malmstrom R."/>
            <person name="Stieglmeier M."/>
            <person name="Klingl A."/>
            <person name="Woyke T."/>
            <person name="Ryan C.M."/>
            <person name="Banfield J.F."/>
        </authorList>
    </citation>
    <scope>NUCLEOTIDE SEQUENCE [LARGE SCALE GENOMIC DNA]</scope>
    <source>
        <strain evidence="9">CG11_big_fil_rev_8_21_14_0_20_37_11</strain>
    </source>
</reference>
<proteinExistence type="inferred from homology"/>
<dbReference type="NCBIfam" id="TIGR04085">
    <property type="entry name" value="rSAM_more_4Fe4S"/>
    <property type="match status" value="1"/>
</dbReference>
<evidence type="ECO:0000313" key="10">
    <source>
        <dbReference type="Proteomes" id="UP000230707"/>
    </source>
</evidence>
<dbReference type="InterPro" id="IPR023867">
    <property type="entry name" value="Sulphatase_maturase_rSAM"/>
</dbReference>
<dbReference type="InterPro" id="IPR023885">
    <property type="entry name" value="4Fe4S-binding_SPASM_dom"/>
</dbReference>
<feature type="domain" description="Radical SAM core" evidence="8">
    <location>
        <begin position="104"/>
        <end position="333"/>
    </location>
</feature>
<dbReference type="SUPFAM" id="SSF102114">
    <property type="entry name" value="Radical SAM enzymes"/>
    <property type="match status" value="1"/>
</dbReference>
<protein>
    <recommendedName>
        <fullName evidence="8">Radical SAM core domain-containing protein</fullName>
    </recommendedName>
</protein>
<keyword evidence="4" id="KW-0479">Metal-binding</keyword>
<dbReference type="PANTHER" id="PTHR43273:SF3">
    <property type="entry name" value="ANAEROBIC SULFATASE-MATURATING ENZYME HOMOLOG ASLB-RELATED"/>
    <property type="match status" value="1"/>
</dbReference>
<dbReference type="CDD" id="cd01335">
    <property type="entry name" value="Radical_SAM"/>
    <property type="match status" value="1"/>
</dbReference>
<dbReference type="Gene3D" id="3.20.20.70">
    <property type="entry name" value="Aldolase class I"/>
    <property type="match status" value="1"/>
</dbReference>
<dbReference type="InterPro" id="IPR058240">
    <property type="entry name" value="rSAM_sf"/>
</dbReference>
<gene>
    <name evidence="9" type="ORF">COV53_02030</name>
</gene>
<comment type="cofactor">
    <cofactor evidence="1">
        <name>[4Fe-4S] cluster</name>
        <dbReference type="ChEBI" id="CHEBI:49883"/>
    </cofactor>
</comment>
<dbReference type="Pfam" id="PF04055">
    <property type="entry name" value="Radical_SAM"/>
    <property type="match status" value="1"/>
</dbReference>
<dbReference type="SFLD" id="SFLDS00029">
    <property type="entry name" value="Radical_SAM"/>
    <property type="match status" value="1"/>
</dbReference>
<evidence type="ECO:0000256" key="2">
    <source>
        <dbReference type="ARBA" id="ARBA00022485"/>
    </source>
</evidence>
<dbReference type="PANTHER" id="PTHR43273">
    <property type="entry name" value="ANAEROBIC SULFATASE-MATURATING ENZYME HOMOLOG ASLB-RELATED"/>
    <property type="match status" value="1"/>
</dbReference>
<organism evidence="9 10">
    <name type="scientific">Candidatus Gottesmanbacteria bacterium CG11_big_fil_rev_8_21_14_0_20_37_11</name>
    <dbReference type="NCBI Taxonomy" id="1974575"/>
    <lineage>
        <taxon>Bacteria</taxon>
        <taxon>Candidatus Gottesmaniibacteriota</taxon>
    </lineage>
</organism>
<dbReference type="InterPro" id="IPR000385">
    <property type="entry name" value="MoaA_NifB_PqqE_Fe-S-bd_CS"/>
</dbReference>
<comment type="similarity">
    <text evidence="7">Belongs to the radical SAM superfamily. Anaerobic sulfatase-maturating enzyme family.</text>
</comment>
<sequence length="473" mass="54264">MKLSQIPKLFKPLYKTLTNGFLAVMNPYSYHGFLILDAQGANIFNQIDGKKQLQHIYSCIKPKYNTSITAFEKLIDQLIKYRLVTFHSEKNVAYSKLHAPGYHQEKILTFWFSVTNQCNFRCSYCFVSKTPEKMDKRILKISLMKIFLSAKKYGFDKIHILITGGEPLLEIDLVKKIKSLIPPLENKYHLPTIIGIISNASLITEKNASYLKRNGIKVATSIDGIDEGQNATRMYHNGKGTYKQVIKGIMIAKKYGILDAINITVTSKNIHQLPEFVDFLLNNVSNEISFGLFKNNHLTSNVLSADQKDLISNFKKVLDIIYSYFRKKNVFISPMVASLVNIDYVIRSFPTFPVSSICSAGSSYISLTHRGEISLCPYEAPIKGYSVFSDKDMLKTYWEAAKIHYHKSGAEFHPECNKCIWKYICAGGCKFQRKYMHSDFVYKSPYCEFYKKIIPYFLKLEAKRITYNLMSGI</sequence>
<dbReference type="SFLD" id="SFLDG01067">
    <property type="entry name" value="SPASM/twitch_domain_containing"/>
    <property type="match status" value="1"/>
</dbReference>